<keyword evidence="3" id="KW-1185">Reference proteome</keyword>
<organism evidence="2 3">
    <name type="scientific">Patella caerulea</name>
    <name type="common">Rayed Mediterranean limpet</name>
    <dbReference type="NCBI Taxonomy" id="87958"/>
    <lineage>
        <taxon>Eukaryota</taxon>
        <taxon>Metazoa</taxon>
        <taxon>Spiralia</taxon>
        <taxon>Lophotrochozoa</taxon>
        <taxon>Mollusca</taxon>
        <taxon>Gastropoda</taxon>
        <taxon>Patellogastropoda</taxon>
        <taxon>Patelloidea</taxon>
        <taxon>Patellidae</taxon>
        <taxon>Patella</taxon>
    </lineage>
</organism>
<gene>
    <name evidence="2" type="ORF">SNE40_002497</name>
</gene>
<reference evidence="2 3" key="1">
    <citation type="submission" date="2024-01" db="EMBL/GenBank/DDBJ databases">
        <title>The genome of the rayed Mediterranean limpet Patella caerulea (Linnaeus, 1758).</title>
        <authorList>
            <person name="Anh-Thu Weber A."/>
            <person name="Halstead-Nussloch G."/>
        </authorList>
    </citation>
    <scope>NUCLEOTIDE SEQUENCE [LARGE SCALE GENOMIC DNA]</scope>
    <source>
        <strain evidence="2">AATW-2023a</strain>
        <tissue evidence="2">Whole specimen</tissue>
    </source>
</reference>
<sequence length="155" mass="16778">MPKTRSTLSKRKTTRPTKSKSTTSSAGVMETPSSRSKQVQVQEGHASDIIFPTQPASSIPVISSLPSGNIFDSIQPAESASSELVLHVSHTFKQRIVNGDYVDLCQLLSRPPHQTEPGSPVFIYSEGHLKLQPKTSGATIKDSGQTPLLFTLVYT</sequence>
<accession>A0AAN8K7V9</accession>
<protein>
    <submittedName>
        <fullName evidence="2">Uncharacterized protein</fullName>
    </submittedName>
</protein>
<evidence type="ECO:0000256" key="1">
    <source>
        <dbReference type="SAM" id="MobiDB-lite"/>
    </source>
</evidence>
<proteinExistence type="predicted"/>
<dbReference type="Proteomes" id="UP001347796">
    <property type="component" value="Unassembled WGS sequence"/>
</dbReference>
<evidence type="ECO:0000313" key="3">
    <source>
        <dbReference type="Proteomes" id="UP001347796"/>
    </source>
</evidence>
<evidence type="ECO:0000313" key="2">
    <source>
        <dbReference type="EMBL" id="KAK6190691.1"/>
    </source>
</evidence>
<feature type="compositionally biased region" description="Basic residues" evidence="1">
    <location>
        <begin position="8"/>
        <end position="18"/>
    </location>
</feature>
<feature type="region of interest" description="Disordered" evidence="1">
    <location>
        <begin position="1"/>
        <end position="50"/>
    </location>
</feature>
<name>A0AAN8K7V9_PATCE</name>
<comment type="caution">
    <text evidence="2">The sequence shown here is derived from an EMBL/GenBank/DDBJ whole genome shotgun (WGS) entry which is preliminary data.</text>
</comment>
<dbReference type="EMBL" id="JAZGQO010000002">
    <property type="protein sequence ID" value="KAK6190691.1"/>
    <property type="molecule type" value="Genomic_DNA"/>
</dbReference>
<dbReference type="AlphaFoldDB" id="A0AAN8K7V9"/>
<feature type="compositionally biased region" description="Polar residues" evidence="1">
    <location>
        <begin position="31"/>
        <end position="41"/>
    </location>
</feature>